<accession>D2B3D2</accession>
<keyword evidence="2" id="KW-1185">Reference proteome</keyword>
<evidence type="ECO:0000313" key="2">
    <source>
        <dbReference type="Proteomes" id="UP000002029"/>
    </source>
</evidence>
<dbReference type="RefSeq" id="WP_012891190.1">
    <property type="nucleotide sequence ID" value="NC_013595.1"/>
</dbReference>
<dbReference type="AlphaFoldDB" id="D2B3D2"/>
<sequence length="59" mass="6065">MLADRRAGLEVFDRTGPAPAPGVVVRPIEITALAALQTMTDYVGKPAGTGTGTDWPPAS</sequence>
<dbReference type="STRING" id="479432.Sros_4586"/>
<evidence type="ECO:0000313" key="1">
    <source>
        <dbReference type="EMBL" id="ACZ87448.1"/>
    </source>
</evidence>
<gene>
    <name evidence="1" type="ordered locus">Sros_4586</name>
</gene>
<reference evidence="1 2" key="1">
    <citation type="journal article" date="2010" name="Stand. Genomic Sci.">
        <title>Complete genome sequence of Streptosporangium roseum type strain (NI 9100).</title>
        <authorList>
            <person name="Nolan M."/>
            <person name="Sikorski J."/>
            <person name="Jando M."/>
            <person name="Lucas S."/>
            <person name="Lapidus A."/>
            <person name="Glavina Del Rio T."/>
            <person name="Chen F."/>
            <person name="Tice H."/>
            <person name="Pitluck S."/>
            <person name="Cheng J.F."/>
            <person name="Chertkov O."/>
            <person name="Sims D."/>
            <person name="Meincke L."/>
            <person name="Brettin T."/>
            <person name="Han C."/>
            <person name="Detter J.C."/>
            <person name="Bruce D."/>
            <person name="Goodwin L."/>
            <person name="Land M."/>
            <person name="Hauser L."/>
            <person name="Chang Y.J."/>
            <person name="Jeffries C.D."/>
            <person name="Ivanova N."/>
            <person name="Mavromatis K."/>
            <person name="Mikhailova N."/>
            <person name="Chen A."/>
            <person name="Palaniappan K."/>
            <person name="Chain P."/>
            <person name="Rohde M."/>
            <person name="Goker M."/>
            <person name="Bristow J."/>
            <person name="Eisen J.A."/>
            <person name="Markowitz V."/>
            <person name="Hugenholtz P."/>
            <person name="Kyrpides N.C."/>
            <person name="Klenk H.P."/>
        </authorList>
    </citation>
    <scope>NUCLEOTIDE SEQUENCE [LARGE SCALE GENOMIC DNA]</scope>
    <source>
        <strain evidence="2">ATCC 12428 / DSM 43021 / JCM 3005 / NI 9100</strain>
    </source>
</reference>
<proteinExistence type="predicted"/>
<dbReference type="Proteomes" id="UP000002029">
    <property type="component" value="Chromosome"/>
</dbReference>
<name>D2B3D2_STRRD</name>
<dbReference type="EMBL" id="CP001814">
    <property type="protein sequence ID" value="ACZ87448.1"/>
    <property type="molecule type" value="Genomic_DNA"/>
</dbReference>
<dbReference type="HOGENOM" id="CLU_2958971_0_0_11"/>
<protein>
    <submittedName>
        <fullName evidence="1">Uncharacterized protein</fullName>
    </submittedName>
</protein>
<dbReference type="KEGG" id="sro:Sros_4586"/>
<organism evidence="1 2">
    <name type="scientific">Streptosporangium roseum (strain ATCC 12428 / DSM 43021 / JCM 3005 / KCTC 9067 / NCIMB 10171 / NRRL 2505 / NI 9100)</name>
    <dbReference type="NCBI Taxonomy" id="479432"/>
    <lineage>
        <taxon>Bacteria</taxon>
        <taxon>Bacillati</taxon>
        <taxon>Actinomycetota</taxon>
        <taxon>Actinomycetes</taxon>
        <taxon>Streptosporangiales</taxon>
        <taxon>Streptosporangiaceae</taxon>
        <taxon>Streptosporangium</taxon>
    </lineage>
</organism>